<proteinExistence type="predicted"/>
<reference evidence="4" key="1">
    <citation type="journal article" date="2022" name="bioRxiv">
        <title>Sequencing and chromosome-scale assembly of the giantPleurodeles waltlgenome.</title>
        <authorList>
            <person name="Brown T."/>
            <person name="Elewa A."/>
            <person name="Iarovenko S."/>
            <person name="Subramanian E."/>
            <person name="Araus A.J."/>
            <person name="Petzold A."/>
            <person name="Susuki M."/>
            <person name="Suzuki K.-i.T."/>
            <person name="Hayashi T."/>
            <person name="Toyoda A."/>
            <person name="Oliveira C."/>
            <person name="Osipova E."/>
            <person name="Leigh N.D."/>
            <person name="Simon A."/>
            <person name="Yun M.H."/>
        </authorList>
    </citation>
    <scope>NUCLEOTIDE SEQUENCE</scope>
    <source>
        <strain evidence="4">20211129_DDA</strain>
        <tissue evidence="4">Liver</tissue>
    </source>
</reference>
<evidence type="ECO:0000256" key="2">
    <source>
        <dbReference type="SAM" id="MobiDB-lite"/>
    </source>
</evidence>
<organism evidence="4 5">
    <name type="scientific">Pleurodeles waltl</name>
    <name type="common">Iberian ribbed newt</name>
    <dbReference type="NCBI Taxonomy" id="8319"/>
    <lineage>
        <taxon>Eukaryota</taxon>
        <taxon>Metazoa</taxon>
        <taxon>Chordata</taxon>
        <taxon>Craniata</taxon>
        <taxon>Vertebrata</taxon>
        <taxon>Euteleostomi</taxon>
        <taxon>Amphibia</taxon>
        <taxon>Batrachia</taxon>
        <taxon>Caudata</taxon>
        <taxon>Salamandroidea</taxon>
        <taxon>Salamandridae</taxon>
        <taxon>Pleurodelinae</taxon>
        <taxon>Pleurodeles</taxon>
    </lineage>
</organism>
<feature type="domain" description="G-patch" evidence="3">
    <location>
        <begin position="4"/>
        <end position="50"/>
    </location>
</feature>
<evidence type="ECO:0000313" key="5">
    <source>
        <dbReference type="Proteomes" id="UP001066276"/>
    </source>
</evidence>
<accession>A0AAV7KSC0</accession>
<name>A0AAV7KSC0_PLEWA</name>
<sequence length="339" mass="38265">MSKGMKFAEQLMQNQGWKEGQGLGKKGNGISQAIKVKIKSGKAGVGHNSAEQFTFHWWDHIFNKSASSYDVQTDKDGVQMKRLTEKDLEITNKKPLKAHANRNLLYGRFIKSATLLSGAEEPAEKPLSSDSSEDEEEKLDLSSAKKMTDEELVRACGGRTAHKGARHGLTMSAKLARLEEQEMEFLAKYGKKDQKGVPTEKPSSKGSEVVLVSEGAKKKKKSKKSKAQMNACPSDIFEANTALDVHSPNLKKKHKRKATNSTIEVLEQTDTEMWNPIEKSTEEEHVAEQQVENQMEMKKRKKKKKKEKPCRDSSENCEEILEKKCKKKKKKRKLKEDTD</sequence>
<gene>
    <name evidence="4" type="ORF">NDU88_001303</name>
</gene>
<feature type="region of interest" description="Disordered" evidence="2">
    <location>
        <begin position="120"/>
        <end position="146"/>
    </location>
</feature>
<dbReference type="PANTHER" id="PTHR23149:SF9">
    <property type="entry name" value="G PATCH DOMAIN-CONTAINING PROTEIN 4"/>
    <property type="match status" value="1"/>
</dbReference>
<dbReference type="PANTHER" id="PTHR23149">
    <property type="entry name" value="G PATCH DOMAIN CONTAINING PROTEIN"/>
    <property type="match status" value="1"/>
</dbReference>
<feature type="region of interest" description="Disordered" evidence="2">
    <location>
        <begin position="269"/>
        <end position="317"/>
    </location>
</feature>
<dbReference type="InterPro" id="IPR050656">
    <property type="entry name" value="PINX1"/>
</dbReference>
<dbReference type="GO" id="GO:0005730">
    <property type="term" value="C:nucleolus"/>
    <property type="evidence" value="ECO:0007669"/>
    <property type="project" value="TreeGrafter"/>
</dbReference>
<dbReference type="SMART" id="SM00443">
    <property type="entry name" value="G_patch"/>
    <property type="match status" value="1"/>
</dbReference>
<dbReference type="PROSITE" id="PS50174">
    <property type="entry name" value="G_PATCH"/>
    <property type="match status" value="1"/>
</dbReference>
<keyword evidence="5" id="KW-1185">Reference proteome</keyword>
<evidence type="ECO:0000313" key="4">
    <source>
        <dbReference type="EMBL" id="KAJ1081119.1"/>
    </source>
</evidence>
<feature type="compositionally biased region" description="Basic residues" evidence="2">
    <location>
        <begin position="298"/>
        <end position="308"/>
    </location>
</feature>
<dbReference type="Pfam" id="PF01585">
    <property type="entry name" value="G-patch"/>
    <property type="match status" value="1"/>
</dbReference>
<evidence type="ECO:0000259" key="3">
    <source>
        <dbReference type="PROSITE" id="PS50174"/>
    </source>
</evidence>
<dbReference type="Proteomes" id="UP001066276">
    <property type="component" value="Chromosome 12"/>
</dbReference>
<protein>
    <recommendedName>
        <fullName evidence="1">G patch domain-containing protein 4</fullName>
    </recommendedName>
</protein>
<dbReference type="EMBL" id="JANPWB010000016">
    <property type="protein sequence ID" value="KAJ1081119.1"/>
    <property type="molecule type" value="Genomic_DNA"/>
</dbReference>
<dbReference type="GO" id="GO:0003676">
    <property type="term" value="F:nucleic acid binding"/>
    <property type="evidence" value="ECO:0007669"/>
    <property type="project" value="InterPro"/>
</dbReference>
<evidence type="ECO:0000256" key="1">
    <source>
        <dbReference type="ARBA" id="ARBA00040365"/>
    </source>
</evidence>
<feature type="compositionally biased region" description="Basic residues" evidence="2">
    <location>
        <begin position="217"/>
        <end position="226"/>
    </location>
</feature>
<dbReference type="AlphaFoldDB" id="A0AAV7KSC0"/>
<dbReference type="InterPro" id="IPR000467">
    <property type="entry name" value="G_patch_dom"/>
</dbReference>
<comment type="caution">
    <text evidence="4">The sequence shown here is derived from an EMBL/GenBank/DDBJ whole genome shotgun (WGS) entry which is preliminary data.</text>
</comment>
<feature type="region of interest" description="Disordered" evidence="2">
    <location>
        <begin position="189"/>
        <end position="231"/>
    </location>
</feature>